<sequence length="330" mass="37466">MNLANVASLQSLIRARRSEPALPAGERALYENFAIEERVTAARLHRYAHTLGAAPLSNLDAFWQQHRVRYLDEHQFVEKDEGSVPDTFNAALSGPNFWTGIDDNVVLYRLEQVSWALKGSSVDQAELERSVRDATTNPGPMPDAARTLLQRVVDEWNNRRNLYPSFATTSDEVTDLLAQPDWVDRLRDHLGLGHLNPAPGRTEAVLLMRYTVKEVHAARAARTQGFCIPTVLDGTLNPWFFPTPARAGIEGAVYEQGRAVNLAPARTESDYRMGLELIHSYLDYRPEHIVRWGLISRPHQADLAQQRRWHLSWLQLNCDRDDFACELNHV</sequence>
<gene>
    <name evidence="1" type="ORF">C7444_108178</name>
</gene>
<dbReference type="RefSeq" id="WP_146219373.1">
    <property type="nucleotide sequence ID" value="NZ_QJJS01000008.1"/>
</dbReference>
<name>A0A318H004_9BURK</name>
<proteinExistence type="predicted"/>
<evidence type="ECO:0000313" key="1">
    <source>
        <dbReference type="EMBL" id="PXW95918.1"/>
    </source>
</evidence>
<reference evidence="1 2" key="1">
    <citation type="submission" date="2018-05" db="EMBL/GenBank/DDBJ databases">
        <title>Genomic Encyclopedia of Type Strains, Phase IV (KMG-IV): sequencing the most valuable type-strain genomes for metagenomic binning, comparative biology and taxonomic classification.</title>
        <authorList>
            <person name="Goeker M."/>
        </authorList>
    </citation>
    <scope>NUCLEOTIDE SEQUENCE [LARGE SCALE GENOMIC DNA]</scope>
    <source>
        <strain evidence="1 2">DSM 566</strain>
    </source>
</reference>
<organism evidence="1 2">
    <name type="scientific">Sphaerotilus hippei</name>
    <dbReference type="NCBI Taxonomy" id="744406"/>
    <lineage>
        <taxon>Bacteria</taxon>
        <taxon>Pseudomonadati</taxon>
        <taxon>Pseudomonadota</taxon>
        <taxon>Betaproteobacteria</taxon>
        <taxon>Burkholderiales</taxon>
        <taxon>Sphaerotilaceae</taxon>
        <taxon>Sphaerotilus</taxon>
    </lineage>
</organism>
<comment type="caution">
    <text evidence="1">The sequence shown here is derived from an EMBL/GenBank/DDBJ whole genome shotgun (WGS) entry which is preliminary data.</text>
</comment>
<dbReference type="AlphaFoldDB" id="A0A318H004"/>
<accession>A0A318H004</accession>
<evidence type="ECO:0000313" key="2">
    <source>
        <dbReference type="Proteomes" id="UP000247811"/>
    </source>
</evidence>
<protein>
    <submittedName>
        <fullName evidence="1">Uncharacterized protein</fullName>
    </submittedName>
</protein>
<dbReference type="Proteomes" id="UP000247811">
    <property type="component" value="Unassembled WGS sequence"/>
</dbReference>
<dbReference type="EMBL" id="QJJS01000008">
    <property type="protein sequence ID" value="PXW95918.1"/>
    <property type="molecule type" value="Genomic_DNA"/>
</dbReference>
<dbReference type="OrthoDB" id="5758988at2"/>
<keyword evidence="2" id="KW-1185">Reference proteome</keyword>